<reference evidence="1 2" key="1">
    <citation type="journal article" date="2014" name="PLoS Genet.">
        <title>Phylogenetically driven sequencing of extremely halophilic archaea reveals strategies for static and dynamic osmo-response.</title>
        <authorList>
            <person name="Becker E.A."/>
            <person name="Seitzer P.M."/>
            <person name="Tritt A."/>
            <person name="Larsen D."/>
            <person name="Krusor M."/>
            <person name="Yao A.I."/>
            <person name="Wu D."/>
            <person name="Madern D."/>
            <person name="Eisen J.A."/>
            <person name="Darling A.E."/>
            <person name="Facciotti M.T."/>
        </authorList>
    </citation>
    <scope>NUCLEOTIDE SEQUENCE [LARGE SCALE GENOMIC DNA]</scope>
    <source>
        <strain evidence="1 2">DSM 12281</strain>
    </source>
</reference>
<evidence type="ECO:0000313" key="2">
    <source>
        <dbReference type="Proteomes" id="UP000011648"/>
    </source>
</evidence>
<dbReference type="PATRIC" id="fig|1230458.4.peg.1193"/>
<evidence type="ECO:0000313" key="1">
    <source>
        <dbReference type="EMBL" id="ELY94489.1"/>
    </source>
</evidence>
<sequence>MTAPLTEDDIGKTVVDAEGKELGIVAKVDGNRAAVDPNPSIAEHLLASLGWEGKDEEDYTVTEEMLASVGDDVVLRGDL</sequence>
<protein>
    <recommendedName>
        <fullName evidence="3">PRC-barrel domain-containing protein</fullName>
    </recommendedName>
</protein>
<dbReference type="RefSeq" id="WP_006825015.1">
    <property type="nucleotide sequence ID" value="NZ_AOIL01000017.1"/>
</dbReference>
<comment type="caution">
    <text evidence="1">The sequence shown here is derived from an EMBL/GenBank/DDBJ whole genome shotgun (WGS) entry which is preliminary data.</text>
</comment>
<name>M0A7J2_9EURY</name>
<dbReference type="EMBL" id="AOIL01000017">
    <property type="protein sequence ID" value="ELY94489.1"/>
    <property type="molecule type" value="Genomic_DNA"/>
</dbReference>
<dbReference type="OrthoDB" id="229248at2157"/>
<gene>
    <name evidence="1" type="ORF">C484_05922</name>
</gene>
<proteinExistence type="predicted"/>
<keyword evidence="2" id="KW-1185">Reference proteome</keyword>
<dbReference type="Gene3D" id="2.30.30.240">
    <property type="entry name" value="PRC-barrel domain"/>
    <property type="match status" value="1"/>
</dbReference>
<dbReference type="Proteomes" id="UP000011648">
    <property type="component" value="Unassembled WGS sequence"/>
</dbReference>
<organism evidence="1 2">
    <name type="scientific">Natrialba taiwanensis DSM 12281</name>
    <dbReference type="NCBI Taxonomy" id="1230458"/>
    <lineage>
        <taxon>Archaea</taxon>
        <taxon>Methanobacteriati</taxon>
        <taxon>Methanobacteriota</taxon>
        <taxon>Stenosarchaea group</taxon>
        <taxon>Halobacteria</taxon>
        <taxon>Halobacteriales</taxon>
        <taxon>Natrialbaceae</taxon>
        <taxon>Natrialba</taxon>
    </lineage>
</organism>
<accession>M0A7J2</accession>
<evidence type="ECO:0008006" key="3">
    <source>
        <dbReference type="Google" id="ProtNLM"/>
    </source>
</evidence>
<dbReference type="AlphaFoldDB" id="M0A7J2"/>